<accession>A0A9P0C9S8</accession>
<keyword evidence="3" id="KW-1185">Reference proteome</keyword>
<evidence type="ECO:0000256" key="1">
    <source>
        <dbReference type="SAM" id="SignalP"/>
    </source>
</evidence>
<evidence type="ECO:0000313" key="3">
    <source>
        <dbReference type="Proteomes" id="UP001152759"/>
    </source>
</evidence>
<sequence>MKSQVVIFVCSVLMDLMLMSEASRLPLDQSPAQPAQPVQPLPVYTGPDPISSRAADLNTAPTTNMFERYSSSTFGGLFPQPYWNNRNNYNSWPYPYTPGFQPNPGYNPANPYDAQPYNPYYPYNYFGSSYGSGGNYGSSAPIGAIGSAKPGTSKISKT</sequence>
<dbReference type="AlphaFoldDB" id="A0A9P0C9S8"/>
<evidence type="ECO:0000313" key="2">
    <source>
        <dbReference type="EMBL" id="CAH0769215.1"/>
    </source>
</evidence>
<proteinExistence type="predicted"/>
<organism evidence="2 3">
    <name type="scientific">Bemisia tabaci</name>
    <name type="common">Sweetpotato whitefly</name>
    <name type="synonym">Aleurodes tabaci</name>
    <dbReference type="NCBI Taxonomy" id="7038"/>
    <lineage>
        <taxon>Eukaryota</taxon>
        <taxon>Metazoa</taxon>
        <taxon>Ecdysozoa</taxon>
        <taxon>Arthropoda</taxon>
        <taxon>Hexapoda</taxon>
        <taxon>Insecta</taxon>
        <taxon>Pterygota</taxon>
        <taxon>Neoptera</taxon>
        <taxon>Paraneoptera</taxon>
        <taxon>Hemiptera</taxon>
        <taxon>Sternorrhyncha</taxon>
        <taxon>Aleyrodoidea</taxon>
        <taxon>Aleyrodidae</taxon>
        <taxon>Aleyrodinae</taxon>
        <taxon>Bemisia</taxon>
    </lineage>
</organism>
<feature type="chain" id="PRO_5040121993" evidence="1">
    <location>
        <begin position="23"/>
        <end position="158"/>
    </location>
</feature>
<keyword evidence="1" id="KW-0732">Signal</keyword>
<name>A0A9P0C9S8_BEMTA</name>
<dbReference type="Proteomes" id="UP001152759">
    <property type="component" value="Chromosome 3"/>
</dbReference>
<gene>
    <name evidence="2" type="ORF">BEMITA_LOCUS6251</name>
</gene>
<protein>
    <submittedName>
        <fullName evidence="2">Uncharacterized protein</fullName>
    </submittedName>
</protein>
<feature type="signal peptide" evidence="1">
    <location>
        <begin position="1"/>
        <end position="22"/>
    </location>
</feature>
<reference evidence="2" key="1">
    <citation type="submission" date="2021-12" db="EMBL/GenBank/DDBJ databases">
        <authorList>
            <person name="King R."/>
        </authorList>
    </citation>
    <scope>NUCLEOTIDE SEQUENCE</scope>
</reference>
<dbReference type="EMBL" id="OU963864">
    <property type="protein sequence ID" value="CAH0769215.1"/>
    <property type="molecule type" value="Genomic_DNA"/>
</dbReference>